<comment type="caution">
    <text evidence="1">The sequence shown here is derived from an EMBL/GenBank/DDBJ whole genome shotgun (WGS) entry which is preliminary data.</text>
</comment>
<sequence length="60" mass="6972">DMQIFTDYEKRQTISEACIEYLELANNYYELNNLSDIASSDIINSKDIFSNPADSYQEHS</sequence>
<dbReference type="AlphaFoldDB" id="A0A9N9K4U0"/>
<feature type="non-terminal residue" evidence="1">
    <location>
        <position position="1"/>
    </location>
</feature>
<reference evidence="1" key="1">
    <citation type="submission" date="2021-06" db="EMBL/GenBank/DDBJ databases">
        <authorList>
            <person name="Kallberg Y."/>
            <person name="Tangrot J."/>
            <person name="Rosling A."/>
        </authorList>
    </citation>
    <scope>NUCLEOTIDE SEQUENCE</scope>
    <source>
        <strain evidence="1">IN212</strain>
    </source>
</reference>
<name>A0A9N9K4U0_9GLOM</name>
<accession>A0A9N9K4U0</accession>
<dbReference type="Proteomes" id="UP000789396">
    <property type="component" value="Unassembled WGS sequence"/>
</dbReference>
<organism evidence="1 2">
    <name type="scientific">Racocetra fulgida</name>
    <dbReference type="NCBI Taxonomy" id="60492"/>
    <lineage>
        <taxon>Eukaryota</taxon>
        <taxon>Fungi</taxon>
        <taxon>Fungi incertae sedis</taxon>
        <taxon>Mucoromycota</taxon>
        <taxon>Glomeromycotina</taxon>
        <taxon>Glomeromycetes</taxon>
        <taxon>Diversisporales</taxon>
        <taxon>Gigasporaceae</taxon>
        <taxon>Racocetra</taxon>
    </lineage>
</organism>
<protein>
    <submittedName>
        <fullName evidence="1">18940_t:CDS:1</fullName>
    </submittedName>
</protein>
<proteinExistence type="predicted"/>
<evidence type="ECO:0000313" key="2">
    <source>
        <dbReference type="Proteomes" id="UP000789396"/>
    </source>
</evidence>
<keyword evidence="2" id="KW-1185">Reference proteome</keyword>
<dbReference type="EMBL" id="CAJVPZ010083797">
    <property type="protein sequence ID" value="CAG8810214.1"/>
    <property type="molecule type" value="Genomic_DNA"/>
</dbReference>
<gene>
    <name evidence="1" type="ORF">RFULGI_LOCUS18668</name>
</gene>
<evidence type="ECO:0000313" key="1">
    <source>
        <dbReference type="EMBL" id="CAG8810214.1"/>
    </source>
</evidence>
<feature type="non-terminal residue" evidence="1">
    <location>
        <position position="60"/>
    </location>
</feature>